<keyword evidence="5" id="KW-1185">Reference proteome</keyword>
<feature type="domain" description="Helicase Helix-turn-helix" evidence="1">
    <location>
        <begin position="225"/>
        <end position="307"/>
    </location>
</feature>
<organism evidence="2 4">
    <name type="scientific">Staphylococcus petrasii</name>
    <dbReference type="NCBI Taxonomy" id="1276936"/>
    <lineage>
        <taxon>Bacteria</taxon>
        <taxon>Bacillati</taxon>
        <taxon>Bacillota</taxon>
        <taxon>Bacilli</taxon>
        <taxon>Bacillales</taxon>
        <taxon>Staphylococcaceae</taxon>
        <taxon>Staphylococcus</taxon>
    </lineage>
</organism>
<evidence type="ECO:0000313" key="3">
    <source>
        <dbReference type="EMBL" id="TGE19451.1"/>
    </source>
</evidence>
<accession>A0A380G1R8</accession>
<evidence type="ECO:0000313" key="4">
    <source>
        <dbReference type="Proteomes" id="UP000254047"/>
    </source>
</evidence>
<dbReference type="Proteomes" id="UP000254047">
    <property type="component" value="Unassembled WGS sequence"/>
</dbReference>
<gene>
    <name evidence="3" type="ORF">BJR09_00390</name>
    <name evidence="2" type="ORF">NCTC13830_01585</name>
</gene>
<evidence type="ECO:0000313" key="5">
    <source>
        <dbReference type="Proteomes" id="UP000297598"/>
    </source>
</evidence>
<protein>
    <recommendedName>
        <fullName evidence="1">Helicase Helix-turn-helix domain-containing protein</fullName>
    </recommendedName>
</protein>
<proteinExistence type="predicted"/>
<dbReference type="Proteomes" id="UP000297598">
    <property type="component" value="Unassembled WGS sequence"/>
</dbReference>
<dbReference type="AlphaFoldDB" id="A0A380G1R8"/>
<dbReference type="InterPro" id="IPR029491">
    <property type="entry name" value="Helicase_HTH"/>
</dbReference>
<sequence>MYDIFSYTYKHTFNYKTNKSIYNILYGKKSHQTFFDACSQQLLSLYHSFPKLKYPSFERYIQNNESNHIQLKIHPRYTYDSLINTYSCIQLLVQSITQYLNNELNFIPISQQLKVQQRVKQVYSDIMKHDLIEDFQDELSQLFHTIYTQNDNHCYIHYYLQGYDEPMYTRQQVSLIEDIPVTDLFTLELNDLVEVMYALEQKEQFPILSKLIILPPLLNKTALSHQQLLRGITMDEAAVIQNVKVNTIEDHVLELFIKGYFHEYTDFVDESSITNFEKFYVDNRGERLKIYKNQFEHLSYFQIKLIIVGIERGDLSVGG</sequence>
<reference evidence="2 4" key="1">
    <citation type="submission" date="2018-06" db="EMBL/GenBank/DDBJ databases">
        <authorList>
            <consortium name="Pathogen Informatics"/>
            <person name="Doyle S."/>
        </authorList>
    </citation>
    <scope>NUCLEOTIDE SEQUENCE [LARGE SCALE GENOMIC DNA]</scope>
    <source>
        <strain evidence="2 4">NCTC13830</strain>
    </source>
</reference>
<evidence type="ECO:0000313" key="2">
    <source>
        <dbReference type="EMBL" id="SUM44188.1"/>
    </source>
</evidence>
<dbReference type="EMBL" id="UHDO01000001">
    <property type="protein sequence ID" value="SUM44188.1"/>
    <property type="molecule type" value="Genomic_DNA"/>
</dbReference>
<dbReference type="Pfam" id="PF14493">
    <property type="entry name" value="HTH_40"/>
    <property type="match status" value="1"/>
</dbReference>
<dbReference type="EMBL" id="SRLS01000001">
    <property type="protein sequence ID" value="TGE19451.1"/>
    <property type="molecule type" value="Genomic_DNA"/>
</dbReference>
<name>A0A380G1R8_9STAP</name>
<dbReference type="OrthoDB" id="2354672at2"/>
<reference evidence="3 5" key="2">
    <citation type="submission" date="2019-04" db="EMBL/GenBank/DDBJ databases">
        <title>Genomic characterization of Staphylococcus petrasii strains.</title>
        <authorList>
            <person name="Vrbovska V."/>
            <person name="Kovarovic V."/>
            <person name="Maslanova I."/>
            <person name="Indrakova A."/>
            <person name="Petras P."/>
            <person name="Sedo O."/>
            <person name="Svec P."/>
            <person name="Fisarova L."/>
            <person name="Sedlacek I."/>
            <person name="Doskar J."/>
            <person name="Pantucek R."/>
        </authorList>
    </citation>
    <scope>NUCLEOTIDE SEQUENCE [LARGE SCALE GENOMIC DNA]</scope>
    <source>
        <strain evidence="3 5">P5404</strain>
    </source>
</reference>
<dbReference type="RefSeq" id="WP_103298223.1">
    <property type="nucleotide sequence ID" value="NZ_PPQT01000066.1"/>
</dbReference>
<evidence type="ECO:0000259" key="1">
    <source>
        <dbReference type="Pfam" id="PF14493"/>
    </source>
</evidence>